<dbReference type="OrthoDB" id="427969at2759"/>
<evidence type="ECO:0000313" key="3">
    <source>
        <dbReference type="EMBL" id="KAF5369672.1"/>
    </source>
</evidence>
<protein>
    <recommendedName>
        <fullName evidence="2">Protein kinase domain-containing protein</fullName>
    </recommendedName>
</protein>
<keyword evidence="4" id="KW-1185">Reference proteome</keyword>
<proteinExistence type="predicted"/>
<dbReference type="PROSITE" id="PS50011">
    <property type="entry name" value="PROTEIN_KINASE_DOM"/>
    <property type="match status" value="1"/>
</dbReference>
<reference evidence="3 4" key="1">
    <citation type="journal article" date="2020" name="ISME J.">
        <title>Uncovering the hidden diversity of litter-decomposition mechanisms in mushroom-forming fungi.</title>
        <authorList>
            <person name="Floudas D."/>
            <person name="Bentzer J."/>
            <person name="Ahren D."/>
            <person name="Johansson T."/>
            <person name="Persson P."/>
            <person name="Tunlid A."/>
        </authorList>
    </citation>
    <scope>NUCLEOTIDE SEQUENCE [LARGE SCALE GENOMIC DNA]</scope>
    <source>
        <strain evidence="3 4">CBS 661.87</strain>
    </source>
</reference>
<name>A0A8H5GRA7_9AGAR</name>
<dbReference type="EMBL" id="JAACJP010000055">
    <property type="protein sequence ID" value="KAF5369672.1"/>
    <property type="molecule type" value="Genomic_DNA"/>
</dbReference>
<feature type="compositionally biased region" description="Acidic residues" evidence="1">
    <location>
        <begin position="271"/>
        <end position="283"/>
    </location>
</feature>
<evidence type="ECO:0000256" key="1">
    <source>
        <dbReference type="SAM" id="MobiDB-lite"/>
    </source>
</evidence>
<accession>A0A8H5GRA7</accession>
<dbReference type="AlphaFoldDB" id="A0A8H5GRA7"/>
<gene>
    <name evidence="3" type="ORF">D9615_010258</name>
</gene>
<feature type="region of interest" description="Disordered" evidence="1">
    <location>
        <begin position="271"/>
        <end position="324"/>
    </location>
</feature>
<evidence type="ECO:0000313" key="4">
    <source>
        <dbReference type="Proteomes" id="UP000565441"/>
    </source>
</evidence>
<feature type="compositionally biased region" description="Polar residues" evidence="1">
    <location>
        <begin position="315"/>
        <end position="324"/>
    </location>
</feature>
<evidence type="ECO:0000259" key="2">
    <source>
        <dbReference type="PROSITE" id="PS50011"/>
    </source>
</evidence>
<dbReference type="GO" id="GO:0005524">
    <property type="term" value="F:ATP binding"/>
    <property type="evidence" value="ECO:0007669"/>
    <property type="project" value="InterPro"/>
</dbReference>
<dbReference type="InterPro" id="IPR011009">
    <property type="entry name" value="Kinase-like_dom_sf"/>
</dbReference>
<dbReference type="GO" id="GO:0004672">
    <property type="term" value="F:protein kinase activity"/>
    <property type="evidence" value="ECO:0007669"/>
    <property type="project" value="InterPro"/>
</dbReference>
<comment type="caution">
    <text evidence="3">The sequence shown here is derived from an EMBL/GenBank/DDBJ whole genome shotgun (WGS) entry which is preliminary data.</text>
</comment>
<dbReference type="Proteomes" id="UP000565441">
    <property type="component" value="Unassembled WGS sequence"/>
</dbReference>
<dbReference type="SUPFAM" id="SSF56112">
    <property type="entry name" value="Protein kinase-like (PK-like)"/>
    <property type="match status" value="1"/>
</dbReference>
<feature type="compositionally biased region" description="Polar residues" evidence="1">
    <location>
        <begin position="288"/>
        <end position="302"/>
    </location>
</feature>
<organism evidence="3 4">
    <name type="scientific">Tricholomella constricta</name>
    <dbReference type="NCBI Taxonomy" id="117010"/>
    <lineage>
        <taxon>Eukaryota</taxon>
        <taxon>Fungi</taxon>
        <taxon>Dikarya</taxon>
        <taxon>Basidiomycota</taxon>
        <taxon>Agaricomycotina</taxon>
        <taxon>Agaricomycetes</taxon>
        <taxon>Agaricomycetidae</taxon>
        <taxon>Agaricales</taxon>
        <taxon>Tricholomatineae</taxon>
        <taxon>Lyophyllaceae</taxon>
        <taxon>Tricholomella</taxon>
    </lineage>
</organism>
<sequence length="462" mass="51602">MKLHDFLVARAMFPFPHPNEDRTAGTTDVSQFEVALLEREWKAGHAVRDDALVKKLCQALEYILGDTPLAAGVEDYLLASFSPQLQVDELGTEDEEWDTNPNKGFFEATRKCLGRCGPYRFKTAKEQSVEGGSSKVDYIAVVNDESEALLEAKSPSVMKKVGELLPPRGIKLEWVCGQSLVPRILSKAALYLGLRKLEWLFLSCHNYWIVCRLVKDDNHPYLAYSPEITIKDSSEPFRAFLGAVLSVVKDVPGERSAFNSDMELDIIEEEEDDGPLPENDINDDSGAYQGSSGGRATTSRPATRSPAHDEHENTESGLIVTSSSPDSPEYFQVWVHLYSMSSNTLALPQCAKSSKQRLWLTRFVASGSTGNVWECRFDSCDDLFAVKVVEVLRPSDAGSRQRLRNEFNVYLTLDRAYHSGQLRDRIAPRCYGAFKGSRVDVLILDLCEGTLNQWGELSAPER</sequence>
<feature type="domain" description="Protein kinase" evidence="2">
    <location>
        <begin position="358"/>
        <end position="462"/>
    </location>
</feature>
<dbReference type="InterPro" id="IPR000719">
    <property type="entry name" value="Prot_kinase_dom"/>
</dbReference>